<dbReference type="AlphaFoldDB" id="A0A9P0PQJ0"/>
<organism evidence="1 2">
    <name type="scientific">Acanthoscelides obtectus</name>
    <name type="common">Bean weevil</name>
    <name type="synonym">Bruchus obtectus</name>
    <dbReference type="NCBI Taxonomy" id="200917"/>
    <lineage>
        <taxon>Eukaryota</taxon>
        <taxon>Metazoa</taxon>
        <taxon>Ecdysozoa</taxon>
        <taxon>Arthropoda</taxon>
        <taxon>Hexapoda</taxon>
        <taxon>Insecta</taxon>
        <taxon>Pterygota</taxon>
        <taxon>Neoptera</taxon>
        <taxon>Endopterygota</taxon>
        <taxon>Coleoptera</taxon>
        <taxon>Polyphaga</taxon>
        <taxon>Cucujiformia</taxon>
        <taxon>Chrysomeloidea</taxon>
        <taxon>Chrysomelidae</taxon>
        <taxon>Bruchinae</taxon>
        <taxon>Bruchini</taxon>
        <taxon>Acanthoscelides</taxon>
    </lineage>
</organism>
<sequence length="137" mass="15804">MVLTRETCEEIKIFVSHILTNSLNDPTFITKIADQVAEATAKTVSKKLETMERNLSLMEKGIADFKTRTEAETSEMQNQIKVLHQMESGCDDIDQRLRKNNLRIFNLAEDEKENTTFLNSSLSIDLQDNDIEIYFRV</sequence>
<gene>
    <name evidence="1" type="ORF">ACAOBT_LOCUS22462</name>
</gene>
<proteinExistence type="predicted"/>
<evidence type="ECO:0000313" key="1">
    <source>
        <dbReference type="EMBL" id="CAH1995204.1"/>
    </source>
</evidence>
<dbReference type="OrthoDB" id="10066957at2759"/>
<protein>
    <submittedName>
        <fullName evidence="1">Uncharacterized protein</fullName>
    </submittedName>
</protein>
<accession>A0A9P0PQJ0</accession>
<keyword evidence="2" id="KW-1185">Reference proteome</keyword>
<reference evidence="1" key="1">
    <citation type="submission" date="2022-03" db="EMBL/GenBank/DDBJ databases">
        <authorList>
            <person name="Sayadi A."/>
        </authorList>
    </citation>
    <scope>NUCLEOTIDE SEQUENCE</scope>
</reference>
<name>A0A9P0PQJ0_ACAOB</name>
<evidence type="ECO:0000313" key="2">
    <source>
        <dbReference type="Proteomes" id="UP001152888"/>
    </source>
</evidence>
<dbReference type="EMBL" id="CAKOFQ010007218">
    <property type="protein sequence ID" value="CAH1995204.1"/>
    <property type="molecule type" value="Genomic_DNA"/>
</dbReference>
<comment type="caution">
    <text evidence="1">The sequence shown here is derived from an EMBL/GenBank/DDBJ whole genome shotgun (WGS) entry which is preliminary data.</text>
</comment>
<dbReference type="Proteomes" id="UP001152888">
    <property type="component" value="Unassembled WGS sequence"/>
</dbReference>